<dbReference type="GO" id="GO:0045892">
    <property type="term" value="P:negative regulation of DNA-templated transcription"/>
    <property type="evidence" value="ECO:0007669"/>
    <property type="project" value="TreeGrafter"/>
</dbReference>
<evidence type="ECO:0000259" key="5">
    <source>
        <dbReference type="PROSITE" id="PS51078"/>
    </source>
</evidence>
<organism evidence="6 7">
    <name type="scientific">Paracoccus denitrificans</name>
    <dbReference type="NCBI Taxonomy" id="266"/>
    <lineage>
        <taxon>Bacteria</taxon>
        <taxon>Pseudomonadati</taxon>
        <taxon>Pseudomonadota</taxon>
        <taxon>Alphaproteobacteria</taxon>
        <taxon>Rhodobacterales</taxon>
        <taxon>Paracoccaceae</taxon>
        <taxon>Paracoccus</taxon>
    </lineage>
</organism>
<evidence type="ECO:0000259" key="4">
    <source>
        <dbReference type="PROSITE" id="PS51077"/>
    </source>
</evidence>
<evidence type="ECO:0000256" key="2">
    <source>
        <dbReference type="ARBA" id="ARBA00023125"/>
    </source>
</evidence>
<evidence type="ECO:0000256" key="1">
    <source>
        <dbReference type="ARBA" id="ARBA00023015"/>
    </source>
</evidence>
<dbReference type="GO" id="GO:0003677">
    <property type="term" value="F:DNA binding"/>
    <property type="evidence" value="ECO:0007669"/>
    <property type="project" value="UniProtKB-KW"/>
</dbReference>
<dbReference type="PANTHER" id="PTHR30136:SF24">
    <property type="entry name" value="HTH-TYPE TRANSCRIPTIONAL REPRESSOR ALLR"/>
    <property type="match status" value="1"/>
</dbReference>
<dbReference type="SUPFAM" id="SSF55781">
    <property type="entry name" value="GAF domain-like"/>
    <property type="match status" value="1"/>
</dbReference>
<dbReference type="SMART" id="SM00346">
    <property type="entry name" value="HTH_ICLR"/>
    <property type="match status" value="1"/>
</dbReference>
<dbReference type="PROSITE" id="PS51078">
    <property type="entry name" value="ICLR_ED"/>
    <property type="match status" value="1"/>
</dbReference>
<keyword evidence="2" id="KW-0238">DNA-binding</keyword>
<dbReference type="InterPro" id="IPR014757">
    <property type="entry name" value="Tscrpt_reg_IclR_C"/>
</dbReference>
<dbReference type="InterPro" id="IPR036390">
    <property type="entry name" value="WH_DNA-bd_sf"/>
</dbReference>
<sequence>MSGSLSLNRGLMVLEELNASVEPLGVRELARRVELSAPAIQRILNTLGEFGYVEQDCETRRYHLGYGVLALAQRLLGRDRLIELAQPELQALASKGHFNAFLGVRRGSLGLYLRAVQSDSPVVIRSAPGETMKLHATALGKALLLGMPDKALAEFLKELPLEKLTPRTVVDAGRLAEQIRTARKIGYSTSLDENIVGVISIAAPICDADEAVVAAISVAYPRGVGPQVEIAETGELVMAAAKRISASLGRAVPENKDPERAE</sequence>
<feature type="domain" description="HTH iclR-type" evidence="4">
    <location>
        <begin position="4"/>
        <end position="66"/>
    </location>
</feature>
<dbReference type="Proteomes" id="UP000315344">
    <property type="component" value="Unassembled WGS sequence"/>
</dbReference>
<dbReference type="Gene3D" id="1.10.10.10">
    <property type="entry name" value="Winged helix-like DNA-binding domain superfamily/Winged helix DNA-binding domain"/>
    <property type="match status" value="1"/>
</dbReference>
<evidence type="ECO:0000313" key="7">
    <source>
        <dbReference type="Proteomes" id="UP000315344"/>
    </source>
</evidence>
<keyword evidence="1" id="KW-0805">Transcription regulation</keyword>
<protein>
    <submittedName>
        <fullName evidence="6">IclR family transcriptional regulator</fullName>
    </submittedName>
</protein>
<keyword evidence="3" id="KW-0804">Transcription</keyword>
<feature type="domain" description="IclR-ED" evidence="5">
    <location>
        <begin position="67"/>
        <end position="250"/>
    </location>
</feature>
<comment type="caution">
    <text evidence="6">The sequence shown here is derived from an EMBL/GenBank/DDBJ whole genome shotgun (WGS) entry which is preliminary data.</text>
</comment>
<dbReference type="GO" id="GO:0003700">
    <property type="term" value="F:DNA-binding transcription factor activity"/>
    <property type="evidence" value="ECO:0007669"/>
    <property type="project" value="TreeGrafter"/>
</dbReference>
<reference evidence="6 7" key="1">
    <citation type="journal article" date="2017" name="Nat. Commun.">
        <title>In situ click chemistry generation of cyclooxygenase-2 inhibitors.</title>
        <authorList>
            <person name="Bhardwaj A."/>
            <person name="Kaur J."/>
            <person name="Wuest M."/>
            <person name="Wuest F."/>
        </authorList>
    </citation>
    <scope>NUCLEOTIDE SEQUENCE [LARGE SCALE GENOMIC DNA]</scope>
    <source>
        <strain evidence="6">S2_012_000_R3_94</strain>
    </source>
</reference>
<dbReference type="PANTHER" id="PTHR30136">
    <property type="entry name" value="HELIX-TURN-HELIX TRANSCRIPTIONAL REGULATOR, ICLR FAMILY"/>
    <property type="match status" value="1"/>
</dbReference>
<dbReference type="Pfam" id="PF01614">
    <property type="entry name" value="IclR_C"/>
    <property type="match status" value="1"/>
</dbReference>
<evidence type="ECO:0000313" key="6">
    <source>
        <dbReference type="EMBL" id="TKW65072.1"/>
    </source>
</evidence>
<dbReference type="InterPro" id="IPR029016">
    <property type="entry name" value="GAF-like_dom_sf"/>
</dbReference>
<dbReference type="InterPro" id="IPR036388">
    <property type="entry name" value="WH-like_DNA-bd_sf"/>
</dbReference>
<dbReference type="InterPro" id="IPR005471">
    <property type="entry name" value="Tscrpt_reg_IclR_N"/>
</dbReference>
<name>A0A533I5G4_PARDE</name>
<dbReference type="SUPFAM" id="SSF46785">
    <property type="entry name" value="Winged helix' DNA-binding domain"/>
    <property type="match status" value="1"/>
</dbReference>
<gene>
    <name evidence="6" type="ORF">DI616_16195</name>
</gene>
<dbReference type="Gene3D" id="3.30.450.40">
    <property type="match status" value="1"/>
</dbReference>
<evidence type="ECO:0000256" key="3">
    <source>
        <dbReference type="ARBA" id="ARBA00023163"/>
    </source>
</evidence>
<dbReference type="EMBL" id="VAFL01000016">
    <property type="protein sequence ID" value="TKW65072.1"/>
    <property type="molecule type" value="Genomic_DNA"/>
</dbReference>
<dbReference type="AlphaFoldDB" id="A0A533I5G4"/>
<dbReference type="PROSITE" id="PS51077">
    <property type="entry name" value="HTH_ICLR"/>
    <property type="match status" value="1"/>
</dbReference>
<accession>A0A533I5G4</accession>
<proteinExistence type="predicted"/>
<dbReference type="Pfam" id="PF09339">
    <property type="entry name" value="HTH_IclR"/>
    <property type="match status" value="1"/>
</dbReference>
<dbReference type="InterPro" id="IPR050707">
    <property type="entry name" value="HTH_MetabolicPath_Reg"/>
</dbReference>